<evidence type="ECO:0000313" key="5">
    <source>
        <dbReference type="Proteomes" id="UP000319619"/>
    </source>
</evidence>
<comment type="caution">
    <text evidence="4">The sequence shown here is derived from an EMBL/GenBank/DDBJ whole genome shotgun (WGS) entry which is preliminary data.</text>
</comment>
<dbReference type="Pfam" id="PF13399">
    <property type="entry name" value="LytR_C"/>
    <property type="match status" value="1"/>
</dbReference>
<evidence type="ECO:0000259" key="3">
    <source>
        <dbReference type="Pfam" id="PF13399"/>
    </source>
</evidence>
<sequence length="197" mass="21801">MKKPPRGRSRTPSRASYGGKEYYIIILLCLLVLLTAVDLYLDHFKPAPETKQKPIALQQQTTEESKPVEVKEEPLQEREIPEETASVVQKSISLADVKVQVLNGCGVRGIASRVKGVLRDRGFDVMSYGNARSQNYSASQLIIRKNGTNSEHAAKLLAESLGIEADNISKDVNSSLVDIMVTLVIGRDHKQLNLETE</sequence>
<evidence type="ECO:0000256" key="1">
    <source>
        <dbReference type="SAM" id="MobiDB-lite"/>
    </source>
</evidence>
<proteinExistence type="predicted"/>
<feature type="transmembrane region" description="Helical" evidence="2">
    <location>
        <begin position="21"/>
        <end position="41"/>
    </location>
</feature>
<dbReference type="EMBL" id="NJBN01000007">
    <property type="protein sequence ID" value="TKJ39821.1"/>
    <property type="molecule type" value="Genomic_DNA"/>
</dbReference>
<feature type="region of interest" description="Disordered" evidence="1">
    <location>
        <begin position="51"/>
        <end position="82"/>
    </location>
</feature>
<keyword evidence="2" id="KW-1133">Transmembrane helix</keyword>
<evidence type="ECO:0000313" key="4">
    <source>
        <dbReference type="EMBL" id="TKJ39821.1"/>
    </source>
</evidence>
<keyword evidence="2" id="KW-0812">Transmembrane</keyword>
<dbReference type="Gene3D" id="3.30.70.2390">
    <property type="match status" value="1"/>
</dbReference>
<dbReference type="AlphaFoldDB" id="A0A532UY08"/>
<feature type="compositionally biased region" description="Basic and acidic residues" evidence="1">
    <location>
        <begin position="63"/>
        <end position="81"/>
    </location>
</feature>
<protein>
    <recommendedName>
        <fullName evidence="3">LytR/CpsA/Psr regulator C-terminal domain-containing protein</fullName>
    </recommendedName>
</protein>
<evidence type="ECO:0000256" key="2">
    <source>
        <dbReference type="SAM" id="Phobius"/>
    </source>
</evidence>
<reference evidence="4 5" key="1">
    <citation type="submission" date="2017-06" db="EMBL/GenBank/DDBJ databases">
        <title>Novel microbial phyla capable of carbon fixation and sulfur reduction in deep-sea sediments.</title>
        <authorList>
            <person name="Huang J."/>
            <person name="Baker B."/>
            <person name="Wang Y."/>
        </authorList>
    </citation>
    <scope>NUCLEOTIDE SEQUENCE [LARGE SCALE GENOMIC DNA]</scope>
    <source>
        <strain evidence="4">B3_LCP</strain>
    </source>
</reference>
<gene>
    <name evidence="4" type="ORF">CEE37_11125</name>
</gene>
<feature type="domain" description="LytR/CpsA/Psr regulator C-terminal" evidence="3">
    <location>
        <begin position="96"/>
        <end position="188"/>
    </location>
</feature>
<keyword evidence="2" id="KW-0472">Membrane</keyword>
<dbReference type="InterPro" id="IPR027381">
    <property type="entry name" value="LytR/CpsA/Psr_C"/>
</dbReference>
<name>A0A532UY08_UNCL8</name>
<organism evidence="4 5">
    <name type="scientific">candidate division LCP-89 bacterium B3_LCP</name>
    <dbReference type="NCBI Taxonomy" id="2012998"/>
    <lineage>
        <taxon>Bacteria</taxon>
        <taxon>Pseudomonadati</taxon>
        <taxon>Bacteria division LCP-89</taxon>
    </lineage>
</organism>
<dbReference type="Proteomes" id="UP000319619">
    <property type="component" value="Unassembled WGS sequence"/>
</dbReference>
<accession>A0A532UY08</accession>